<gene>
    <name evidence="3" type="ORF">Sradi_6176400</name>
</gene>
<dbReference type="InterPro" id="IPR051044">
    <property type="entry name" value="MAG_DAG_Lipase"/>
</dbReference>
<comment type="caution">
    <text evidence="3">The sequence shown here is derived from an EMBL/GenBank/DDBJ whole genome shotgun (WGS) entry which is preliminary data.</text>
</comment>
<accession>A0AAW2KB80</accession>
<dbReference type="PANTHER" id="PTHR11614">
    <property type="entry name" value="PHOSPHOLIPASE-RELATED"/>
    <property type="match status" value="1"/>
</dbReference>
<dbReference type="Gene3D" id="3.40.50.1820">
    <property type="entry name" value="alpha/beta hydrolase"/>
    <property type="match status" value="1"/>
</dbReference>
<dbReference type="SUPFAM" id="SSF53474">
    <property type="entry name" value="alpha/beta-Hydrolases"/>
    <property type="match status" value="1"/>
</dbReference>
<protein>
    <submittedName>
        <fullName evidence="3">Caffeoylshikimate esterase</fullName>
    </submittedName>
</protein>
<dbReference type="InterPro" id="IPR029058">
    <property type="entry name" value="AB_hydrolase_fold"/>
</dbReference>
<dbReference type="EMBL" id="JACGWJ010000029">
    <property type="protein sequence ID" value="KAL0303083.1"/>
    <property type="molecule type" value="Genomic_DNA"/>
</dbReference>
<dbReference type="AlphaFoldDB" id="A0AAW2KB80"/>
<feature type="region of interest" description="Disordered" evidence="1">
    <location>
        <begin position="1"/>
        <end position="24"/>
    </location>
</feature>
<organism evidence="3">
    <name type="scientific">Sesamum radiatum</name>
    <name type="common">Black benniseed</name>
    <dbReference type="NCBI Taxonomy" id="300843"/>
    <lineage>
        <taxon>Eukaryota</taxon>
        <taxon>Viridiplantae</taxon>
        <taxon>Streptophyta</taxon>
        <taxon>Embryophyta</taxon>
        <taxon>Tracheophyta</taxon>
        <taxon>Spermatophyta</taxon>
        <taxon>Magnoliopsida</taxon>
        <taxon>eudicotyledons</taxon>
        <taxon>Gunneridae</taxon>
        <taxon>Pentapetalae</taxon>
        <taxon>asterids</taxon>
        <taxon>lamiids</taxon>
        <taxon>Lamiales</taxon>
        <taxon>Pedaliaceae</taxon>
        <taxon>Sesamum</taxon>
    </lineage>
</organism>
<dbReference type="Pfam" id="PF12146">
    <property type="entry name" value="Hydrolase_4"/>
    <property type="match status" value="1"/>
</dbReference>
<evidence type="ECO:0000313" key="3">
    <source>
        <dbReference type="EMBL" id="KAL0303083.1"/>
    </source>
</evidence>
<reference evidence="3" key="1">
    <citation type="submission" date="2020-06" db="EMBL/GenBank/DDBJ databases">
        <authorList>
            <person name="Li T."/>
            <person name="Hu X."/>
            <person name="Zhang T."/>
            <person name="Song X."/>
            <person name="Zhang H."/>
            <person name="Dai N."/>
            <person name="Sheng W."/>
            <person name="Hou X."/>
            <person name="Wei L."/>
        </authorList>
    </citation>
    <scope>NUCLEOTIDE SEQUENCE</scope>
    <source>
        <strain evidence="3">G02</strain>
        <tissue evidence="3">Leaf</tissue>
    </source>
</reference>
<sequence>MLPPPPRRCRSTSTPVAEANESSPFGSLTPAEFYAHHGVTHASDYITSKQSLKLFTQWWTPQDSTAPIKGIVCVVHGYTGDSSWFVELTAVHFAKHGFAVCAIDHMGHGFSEGLFAHLPDINPVVDECILFFNGFRARYDAELPAFLYAESLGGAIALLITLRRDGIVPERRFDGVVLNGAMCGISDKFKPPCRWNISSPLRRFWFLLGAWCPRAALCQTSPSR</sequence>
<feature type="domain" description="Serine aminopeptidase S33" evidence="2">
    <location>
        <begin position="67"/>
        <end position="197"/>
    </location>
</feature>
<reference evidence="3" key="2">
    <citation type="journal article" date="2024" name="Plant">
        <title>Genomic evolution and insights into agronomic trait innovations of Sesamum species.</title>
        <authorList>
            <person name="Miao H."/>
            <person name="Wang L."/>
            <person name="Qu L."/>
            <person name="Liu H."/>
            <person name="Sun Y."/>
            <person name="Le M."/>
            <person name="Wang Q."/>
            <person name="Wei S."/>
            <person name="Zheng Y."/>
            <person name="Lin W."/>
            <person name="Duan Y."/>
            <person name="Cao H."/>
            <person name="Xiong S."/>
            <person name="Wang X."/>
            <person name="Wei L."/>
            <person name="Li C."/>
            <person name="Ma Q."/>
            <person name="Ju M."/>
            <person name="Zhao R."/>
            <person name="Li G."/>
            <person name="Mu C."/>
            <person name="Tian Q."/>
            <person name="Mei H."/>
            <person name="Zhang T."/>
            <person name="Gao T."/>
            <person name="Zhang H."/>
        </authorList>
    </citation>
    <scope>NUCLEOTIDE SEQUENCE</scope>
    <source>
        <strain evidence="3">G02</strain>
    </source>
</reference>
<evidence type="ECO:0000259" key="2">
    <source>
        <dbReference type="Pfam" id="PF12146"/>
    </source>
</evidence>
<name>A0AAW2KB80_SESRA</name>
<evidence type="ECO:0000256" key="1">
    <source>
        <dbReference type="SAM" id="MobiDB-lite"/>
    </source>
</evidence>
<dbReference type="InterPro" id="IPR022742">
    <property type="entry name" value="Hydrolase_4"/>
</dbReference>
<proteinExistence type="predicted"/>